<dbReference type="InterPro" id="IPR000595">
    <property type="entry name" value="cNMP-bd_dom"/>
</dbReference>
<dbReference type="SMART" id="SM00419">
    <property type="entry name" value="HTH_CRP"/>
    <property type="match status" value="1"/>
</dbReference>
<accession>A0A2T4YMW3</accession>
<dbReference type="Gene3D" id="1.10.10.10">
    <property type="entry name" value="Winged helix-like DNA-binding domain superfamily/Winged helix DNA-binding domain"/>
    <property type="match status" value="1"/>
</dbReference>
<gene>
    <name evidence="5" type="ORF">C8J24_2956</name>
</gene>
<dbReference type="SUPFAM" id="SSF51206">
    <property type="entry name" value="cAMP-binding domain-like"/>
    <property type="match status" value="1"/>
</dbReference>
<evidence type="ECO:0000256" key="1">
    <source>
        <dbReference type="ARBA" id="ARBA00023015"/>
    </source>
</evidence>
<dbReference type="InterPro" id="IPR018490">
    <property type="entry name" value="cNMP-bd_dom_sf"/>
</dbReference>
<keyword evidence="2" id="KW-0238">DNA-binding</keyword>
<evidence type="ECO:0000313" key="6">
    <source>
        <dbReference type="Proteomes" id="UP000240996"/>
    </source>
</evidence>
<dbReference type="CDD" id="cd00038">
    <property type="entry name" value="CAP_ED"/>
    <property type="match status" value="1"/>
</dbReference>
<dbReference type="InterPro" id="IPR036388">
    <property type="entry name" value="WH-like_DNA-bd_sf"/>
</dbReference>
<evidence type="ECO:0000256" key="3">
    <source>
        <dbReference type="ARBA" id="ARBA00023163"/>
    </source>
</evidence>
<dbReference type="AlphaFoldDB" id="A0A2T4YMW3"/>
<proteinExistence type="predicted"/>
<reference evidence="5 6" key="1">
    <citation type="submission" date="2018-04" db="EMBL/GenBank/DDBJ databases">
        <title>Genomic Encyclopedia of Type Strains, Phase III (KMG-III): the genomes of soil and plant-associated and newly described type strains.</title>
        <authorList>
            <person name="Whitman W."/>
        </authorList>
    </citation>
    <scope>NUCLEOTIDE SEQUENCE [LARGE SCALE GENOMIC DNA]</scope>
    <source>
        <strain evidence="5 6">NW12</strain>
    </source>
</reference>
<comment type="caution">
    <text evidence="5">The sequence shown here is derived from an EMBL/GenBank/DDBJ whole genome shotgun (WGS) entry which is preliminary data.</text>
</comment>
<dbReference type="Gene3D" id="2.60.120.10">
    <property type="entry name" value="Jelly Rolls"/>
    <property type="match status" value="1"/>
</dbReference>
<evidence type="ECO:0000259" key="4">
    <source>
        <dbReference type="PROSITE" id="PS51063"/>
    </source>
</evidence>
<sequence>MQTFGAPLSPMLEKFALNTALAEDDCAAIVALPLSLHFYNPGKHIVKNDATSTEFQVLVSGFAIAYKVTSDGFRQIVGFRLPGDIINIQHMQFAYNDCSVQATAHCMVAAVDETLIRNLTCKRPIISNAIMASALIEASISREWIVNIGRRNARARIAHLFCELASRLDPCRLAEDQPFRLPLTQQQIGDAVGLTAVHVNRTIKGLIKDGLLEQDRHLISSPAWDQLKSVAGFNRRYLQLDQKAAALGHSQ</sequence>
<dbReference type="InterPro" id="IPR036390">
    <property type="entry name" value="WH_DNA-bd_sf"/>
</dbReference>
<feature type="domain" description="HTH crp-type" evidence="4">
    <location>
        <begin position="151"/>
        <end position="223"/>
    </location>
</feature>
<evidence type="ECO:0000313" key="5">
    <source>
        <dbReference type="EMBL" id="PTM44746.1"/>
    </source>
</evidence>
<organism evidence="5 6">
    <name type="scientific">Sphingomonas aerolata</name>
    <dbReference type="NCBI Taxonomy" id="185951"/>
    <lineage>
        <taxon>Bacteria</taxon>
        <taxon>Pseudomonadati</taxon>
        <taxon>Pseudomonadota</taxon>
        <taxon>Alphaproteobacteria</taxon>
        <taxon>Sphingomonadales</taxon>
        <taxon>Sphingomonadaceae</taxon>
        <taxon>Sphingomonas</taxon>
    </lineage>
</organism>
<evidence type="ECO:0000256" key="2">
    <source>
        <dbReference type="ARBA" id="ARBA00023125"/>
    </source>
</evidence>
<dbReference type="SUPFAM" id="SSF46785">
    <property type="entry name" value="Winged helix' DNA-binding domain"/>
    <property type="match status" value="1"/>
</dbReference>
<keyword evidence="1" id="KW-0805">Transcription regulation</keyword>
<name>A0A2T4YMW3_9SPHN</name>
<dbReference type="InterPro" id="IPR014710">
    <property type="entry name" value="RmlC-like_jellyroll"/>
</dbReference>
<dbReference type="GO" id="GO:0006355">
    <property type="term" value="P:regulation of DNA-templated transcription"/>
    <property type="evidence" value="ECO:0007669"/>
    <property type="project" value="InterPro"/>
</dbReference>
<protein>
    <submittedName>
        <fullName evidence="5">CRP-like cAMP-binding protein</fullName>
    </submittedName>
</protein>
<dbReference type="GO" id="GO:0003677">
    <property type="term" value="F:DNA binding"/>
    <property type="evidence" value="ECO:0007669"/>
    <property type="project" value="UniProtKB-KW"/>
</dbReference>
<dbReference type="Pfam" id="PF13545">
    <property type="entry name" value="HTH_Crp_2"/>
    <property type="match status" value="1"/>
</dbReference>
<keyword evidence="3" id="KW-0804">Transcription</keyword>
<dbReference type="Proteomes" id="UP000240996">
    <property type="component" value="Unassembled WGS sequence"/>
</dbReference>
<dbReference type="EMBL" id="PZZN01000003">
    <property type="protein sequence ID" value="PTM44746.1"/>
    <property type="molecule type" value="Genomic_DNA"/>
</dbReference>
<dbReference type="PROSITE" id="PS51063">
    <property type="entry name" value="HTH_CRP_2"/>
    <property type="match status" value="1"/>
</dbReference>
<keyword evidence="6" id="KW-1185">Reference proteome</keyword>
<dbReference type="RefSeq" id="WP_146163695.1">
    <property type="nucleotide sequence ID" value="NZ_PZZN01000003.1"/>
</dbReference>
<dbReference type="InterPro" id="IPR012318">
    <property type="entry name" value="HTH_CRP"/>
</dbReference>